<dbReference type="GO" id="GO:0005730">
    <property type="term" value="C:nucleolus"/>
    <property type="evidence" value="ECO:0007669"/>
    <property type="project" value="TreeGrafter"/>
</dbReference>
<dbReference type="GO" id="GO:0005739">
    <property type="term" value="C:mitochondrion"/>
    <property type="evidence" value="ECO:0007669"/>
    <property type="project" value="UniProtKB-SubCell"/>
</dbReference>
<comment type="catalytic activity">
    <reaction evidence="13">
        <text>4 Fe(2+) + O2 + 4 H(+) = 4 Fe(3+) + 2 H2O</text>
        <dbReference type="Rhea" id="RHEA:11148"/>
        <dbReference type="ChEBI" id="CHEBI:15377"/>
        <dbReference type="ChEBI" id="CHEBI:15378"/>
        <dbReference type="ChEBI" id="CHEBI:15379"/>
        <dbReference type="ChEBI" id="CHEBI:29033"/>
        <dbReference type="ChEBI" id="CHEBI:29034"/>
        <dbReference type="EC" id="1.16.3.1"/>
    </reaction>
</comment>
<evidence type="ECO:0000256" key="1">
    <source>
        <dbReference type="ARBA" id="ARBA00004173"/>
    </source>
</evidence>
<evidence type="ECO:0000256" key="8">
    <source>
        <dbReference type="ARBA" id="ARBA00023002"/>
    </source>
</evidence>
<reference evidence="18" key="1">
    <citation type="journal article" date="2020" name="J Insects Food Feed">
        <title>The yellow mealworm (Tenebrio molitor) genome: a resource for the emerging insects as food and feed industry.</title>
        <authorList>
            <person name="Eriksson T."/>
            <person name="Andere A."/>
            <person name="Kelstrup H."/>
            <person name="Emery V."/>
            <person name="Picard C."/>
        </authorList>
    </citation>
    <scope>NUCLEOTIDE SEQUENCE</scope>
    <source>
        <strain evidence="18">Stoneville</strain>
        <tissue evidence="18">Whole head</tissue>
    </source>
</reference>
<feature type="region of interest" description="Disordered" evidence="15">
    <location>
        <begin position="1"/>
        <end position="37"/>
    </location>
</feature>
<evidence type="ECO:0000259" key="16">
    <source>
        <dbReference type="PROSITE" id="PS50137"/>
    </source>
</evidence>
<evidence type="ECO:0000256" key="11">
    <source>
        <dbReference type="ARBA" id="ARBA00023128"/>
    </source>
</evidence>
<dbReference type="Pfam" id="PF02137">
    <property type="entry name" value="A_deamin"/>
    <property type="match status" value="1"/>
</dbReference>
<dbReference type="GO" id="GO:0006396">
    <property type="term" value="P:RNA processing"/>
    <property type="evidence" value="ECO:0007669"/>
    <property type="project" value="InterPro"/>
</dbReference>
<dbReference type="GO" id="GO:0006826">
    <property type="term" value="P:iron ion transport"/>
    <property type="evidence" value="ECO:0007669"/>
    <property type="project" value="UniProtKB-KW"/>
</dbReference>
<keyword evidence="4" id="KW-0409">Iron storage</keyword>
<dbReference type="Pfam" id="PF00035">
    <property type="entry name" value="dsrm"/>
    <property type="match status" value="2"/>
</dbReference>
<keyword evidence="11" id="KW-0496">Mitochondrion</keyword>
<dbReference type="SMART" id="SM01219">
    <property type="entry name" value="Frataxin_Cyay"/>
    <property type="match status" value="1"/>
</dbReference>
<feature type="compositionally biased region" description="Basic and acidic residues" evidence="15">
    <location>
        <begin position="25"/>
        <end position="37"/>
    </location>
</feature>
<comment type="subcellular location">
    <subcellularLocation>
        <location evidence="1">Mitochondrion</location>
    </subcellularLocation>
</comment>
<dbReference type="EMBL" id="JABDTM020024188">
    <property type="protein sequence ID" value="KAH0814547.1"/>
    <property type="molecule type" value="Genomic_DNA"/>
</dbReference>
<dbReference type="GO" id="GO:0003726">
    <property type="term" value="F:double-stranded RNA adenosine deaminase activity"/>
    <property type="evidence" value="ECO:0007669"/>
    <property type="project" value="TreeGrafter"/>
</dbReference>
<comment type="caution">
    <text evidence="18">The sequence shown here is derived from an EMBL/GenBank/DDBJ whole genome shotgun (WGS) entry which is preliminary data.</text>
</comment>
<name>A0A8J6HHW9_TENMO</name>
<evidence type="ECO:0000256" key="10">
    <source>
        <dbReference type="ARBA" id="ARBA00023065"/>
    </source>
</evidence>
<dbReference type="SUPFAM" id="SSF55387">
    <property type="entry name" value="Frataxin/Nqo15-like"/>
    <property type="match status" value="1"/>
</dbReference>
<organism evidence="18 19">
    <name type="scientific">Tenebrio molitor</name>
    <name type="common">Yellow mealworm beetle</name>
    <dbReference type="NCBI Taxonomy" id="7067"/>
    <lineage>
        <taxon>Eukaryota</taxon>
        <taxon>Metazoa</taxon>
        <taxon>Ecdysozoa</taxon>
        <taxon>Arthropoda</taxon>
        <taxon>Hexapoda</taxon>
        <taxon>Insecta</taxon>
        <taxon>Pterygota</taxon>
        <taxon>Neoptera</taxon>
        <taxon>Endopterygota</taxon>
        <taxon>Coleoptera</taxon>
        <taxon>Polyphaga</taxon>
        <taxon>Cucujiformia</taxon>
        <taxon>Tenebrionidae</taxon>
        <taxon>Tenebrio</taxon>
    </lineage>
</organism>
<dbReference type="InterPro" id="IPR017789">
    <property type="entry name" value="Frataxin"/>
</dbReference>
<dbReference type="PROSITE" id="PS50137">
    <property type="entry name" value="DS_RBD"/>
    <property type="match status" value="2"/>
</dbReference>
<keyword evidence="12" id="KW-0350">Heme biosynthesis</keyword>
<reference evidence="18" key="2">
    <citation type="submission" date="2021-08" db="EMBL/GenBank/DDBJ databases">
        <authorList>
            <person name="Eriksson T."/>
        </authorList>
    </citation>
    <scope>NUCLEOTIDE SEQUENCE</scope>
    <source>
        <strain evidence="18">Stoneville</strain>
        <tissue evidence="18">Whole head</tissue>
    </source>
</reference>
<dbReference type="SMART" id="SM00552">
    <property type="entry name" value="ADEAMc"/>
    <property type="match status" value="1"/>
</dbReference>
<evidence type="ECO:0000259" key="17">
    <source>
        <dbReference type="PROSITE" id="PS50141"/>
    </source>
</evidence>
<feature type="domain" description="DRBM" evidence="16">
    <location>
        <begin position="43"/>
        <end position="106"/>
    </location>
</feature>
<gene>
    <name evidence="18" type="ORF">GEV33_008249</name>
</gene>
<dbReference type="InterPro" id="IPR020895">
    <property type="entry name" value="Frataxin_CS"/>
</dbReference>
<evidence type="ECO:0000313" key="19">
    <source>
        <dbReference type="Proteomes" id="UP000719412"/>
    </source>
</evidence>
<dbReference type="PROSITE" id="PS50810">
    <property type="entry name" value="FRATAXIN_2"/>
    <property type="match status" value="1"/>
</dbReference>
<evidence type="ECO:0000256" key="2">
    <source>
        <dbReference type="ARBA" id="ARBA00008183"/>
    </source>
</evidence>
<dbReference type="InterPro" id="IPR002466">
    <property type="entry name" value="A_deamin"/>
</dbReference>
<keyword evidence="9" id="KW-0408">Iron</keyword>
<dbReference type="Pfam" id="PF01491">
    <property type="entry name" value="Frataxin_Cyay"/>
    <property type="match status" value="1"/>
</dbReference>
<dbReference type="SUPFAM" id="SSF54768">
    <property type="entry name" value="dsRNA-binding domain-like"/>
    <property type="match status" value="2"/>
</dbReference>
<dbReference type="FunFam" id="3.30.920.10:FF:000002">
    <property type="entry name" value="Frataxin, mitochondrial"/>
    <property type="match status" value="1"/>
</dbReference>
<evidence type="ECO:0000256" key="7">
    <source>
        <dbReference type="ARBA" id="ARBA00022946"/>
    </source>
</evidence>
<evidence type="ECO:0000313" key="18">
    <source>
        <dbReference type="EMBL" id="KAH0814547.1"/>
    </source>
</evidence>
<dbReference type="PRINTS" id="PR00904">
    <property type="entry name" value="FRATAXIN"/>
</dbReference>
<dbReference type="Gene3D" id="3.30.160.20">
    <property type="match status" value="2"/>
</dbReference>
<comment type="similarity">
    <text evidence="2">Belongs to the frataxin family.</text>
</comment>
<evidence type="ECO:0000256" key="15">
    <source>
        <dbReference type="SAM" id="MobiDB-lite"/>
    </source>
</evidence>
<dbReference type="GO" id="GO:0004322">
    <property type="term" value="F:ferroxidase activity"/>
    <property type="evidence" value="ECO:0007669"/>
    <property type="project" value="UniProtKB-EC"/>
</dbReference>
<feature type="domain" description="DRBM" evidence="16">
    <location>
        <begin position="174"/>
        <end position="210"/>
    </location>
</feature>
<protein>
    <recommendedName>
        <fullName evidence="3">ferroxidase</fullName>
        <ecNumber evidence="3">1.16.3.1</ecNumber>
    </recommendedName>
</protein>
<proteinExistence type="inferred from homology"/>
<evidence type="ECO:0000256" key="13">
    <source>
        <dbReference type="ARBA" id="ARBA00047990"/>
    </source>
</evidence>
<dbReference type="NCBIfam" id="TIGR03421">
    <property type="entry name" value="FeS_CyaY"/>
    <property type="match status" value="1"/>
</dbReference>
<accession>A0A8J6HHW9</accession>
<keyword evidence="8" id="KW-0560">Oxidoreductase</keyword>
<keyword evidence="6" id="KW-0410">Iron transport</keyword>
<dbReference type="Proteomes" id="UP000719412">
    <property type="component" value="Unassembled WGS sequence"/>
</dbReference>
<dbReference type="AlphaFoldDB" id="A0A8J6HHW9"/>
<dbReference type="InterPro" id="IPR014720">
    <property type="entry name" value="dsRBD_dom"/>
</dbReference>
<sequence length="917" mass="101672">MANDCDKVTSPTGPTKRAATNGDKSLPEPKKKKLDPSIIKDKNPVSILNELRLGLKYNLIEQTGPLHAPLFKVGVEVDGQTYYGEGRSKKVAKCKAAEEALKSFIQLPTNANMTYTTGADVTNMDFTSDAFEAVQKKHSASKNVIVKGPVMLLNELYPNVKYECAENGGCAYTRFKYTITLGVEKFIGTGSSKKRAKTAAATAALAKLNFNLKDLSLDGCKKSSVLVEEQERADYIGRLIQDKFASLMAEDPLHAKRKVLAGIVMTRNGNLSDFEVISVTTGTKCISGGHISMIGYSLNDMHAEIVSRRCLISYLYDQLDLVANSQEETSIFTLREDGKGYKLKEGLEFHLYINTAPCGDARIFSPHEECEAVDKHPNRSSRGLLRTKVESGEGTIPVKINTSLIQTWDGILQGERLLTMSCSDKICRWNIVGVQGALLSHFIEPIYLKSIVLGSLMRESHLYRAIYGRIENTIQGLPPPFRLNRPSMYLLTSSETRMPCKAPSFSVIWCTGLPQPEIINTNVGKPEKGRSKFCKYELMERFVRLIGNISSITEIEKNTPGSYSEAKEAVHSYKTAKDSLYKAFVKAGLGNWISKPLEQDTFDLILKSDDTNLNYVPRPVLGQNSRNHVSAIYRLGFSTAPTQESQDSVVDIATFEKVCEETLESLTEYFEEIVEEAYNLKSGDVSYSDGVLTVNLGPEYGTYVINRQSPNRQIWLSSPVSGPKRYDFIAQDKCWVYKHDGQSLHALLQKEISKIVDLEVNFVTLHPRLYHVFVRFDYGFLADPGPAAAGPRGLALDPGAALTHGGLVVLVVGSGAELFLSGHRTQLVSFPSAGFLAAVVRCLVRSEDTSVLFALQTAKPKPTLVQKFLQFLKVDQQSLKYSFNCLELLIHLRPHHFIVLKLNTTKILFNVDNKSGA</sequence>
<dbReference type="SMART" id="SM00358">
    <property type="entry name" value="DSRM"/>
    <property type="match status" value="2"/>
</dbReference>
<feature type="domain" description="A to I editase" evidence="17">
    <location>
        <begin position="278"/>
        <end position="602"/>
    </location>
</feature>
<dbReference type="FunFam" id="3.30.160.20:FF:000044">
    <property type="entry name" value="Uncharacterized protein, isoform I"/>
    <property type="match status" value="1"/>
</dbReference>
<dbReference type="GO" id="GO:0010468">
    <property type="term" value="P:regulation of gene expression"/>
    <property type="evidence" value="ECO:0007669"/>
    <property type="project" value="UniProtKB-ARBA"/>
</dbReference>
<dbReference type="GO" id="GO:0003725">
    <property type="term" value="F:double-stranded RNA binding"/>
    <property type="evidence" value="ECO:0007669"/>
    <property type="project" value="TreeGrafter"/>
</dbReference>
<dbReference type="PROSITE" id="PS01344">
    <property type="entry name" value="FRATAXIN_1"/>
    <property type="match status" value="1"/>
</dbReference>
<dbReference type="PANTHER" id="PTHR10910">
    <property type="entry name" value="EUKARYOTE SPECIFIC DSRNA BINDING PROTEIN"/>
    <property type="match status" value="1"/>
</dbReference>
<dbReference type="GO" id="GO:0008199">
    <property type="term" value="F:ferric iron binding"/>
    <property type="evidence" value="ECO:0007669"/>
    <property type="project" value="InterPro"/>
</dbReference>
<dbReference type="GO" id="GO:0006879">
    <property type="term" value="P:intracellular iron ion homeostasis"/>
    <property type="evidence" value="ECO:0007669"/>
    <property type="project" value="UniProtKB-KW"/>
</dbReference>
<dbReference type="NCBIfam" id="TIGR03422">
    <property type="entry name" value="mito_frataxin"/>
    <property type="match status" value="1"/>
</dbReference>
<dbReference type="EC" id="1.16.3.1" evidence="3"/>
<dbReference type="Gene3D" id="3.30.920.10">
    <property type="entry name" value="Frataxin/CyaY"/>
    <property type="match status" value="1"/>
</dbReference>
<evidence type="ECO:0000256" key="12">
    <source>
        <dbReference type="ARBA" id="ARBA00023133"/>
    </source>
</evidence>
<evidence type="ECO:0000256" key="3">
    <source>
        <dbReference type="ARBA" id="ARBA00013107"/>
    </source>
</evidence>
<keyword evidence="10" id="KW-0406">Ion transport</keyword>
<keyword evidence="7" id="KW-0809">Transit peptide</keyword>
<keyword evidence="14" id="KW-0694">RNA-binding</keyword>
<dbReference type="InterPro" id="IPR036524">
    <property type="entry name" value="Frataxin/CyaY_sf"/>
</dbReference>
<dbReference type="PROSITE" id="PS50141">
    <property type="entry name" value="A_DEAMIN_EDITASE"/>
    <property type="match status" value="1"/>
</dbReference>
<evidence type="ECO:0000256" key="5">
    <source>
        <dbReference type="ARBA" id="ARBA00022448"/>
    </source>
</evidence>
<dbReference type="CDD" id="cd00503">
    <property type="entry name" value="Frataxin"/>
    <property type="match status" value="1"/>
</dbReference>
<dbReference type="GO" id="GO:0006382">
    <property type="term" value="P:adenosine to inosine editing"/>
    <property type="evidence" value="ECO:0007669"/>
    <property type="project" value="TreeGrafter"/>
</dbReference>
<dbReference type="GO" id="GO:0008251">
    <property type="term" value="F:tRNA-specific adenosine deaminase activity"/>
    <property type="evidence" value="ECO:0007669"/>
    <property type="project" value="TreeGrafter"/>
</dbReference>
<evidence type="ECO:0000256" key="9">
    <source>
        <dbReference type="ARBA" id="ARBA00023004"/>
    </source>
</evidence>
<dbReference type="InterPro" id="IPR002908">
    <property type="entry name" value="Frataxin/CyaY"/>
</dbReference>
<dbReference type="GO" id="GO:0006783">
    <property type="term" value="P:heme biosynthetic process"/>
    <property type="evidence" value="ECO:0007669"/>
    <property type="project" value="UniProtKB-KW"/>
</dbReference>
<dbReference type="GO" id="GO:0016226">
    <property type="term" value="P:iron-sulfur cluster assembly"/>
    <property type="evidence" value="ECO:0007669"/>
    <property type="project" value="InterPro"/>
</dbReference>
<evidence type="ECO:0000256" key="14">
    <source>
        <dbReference type="PROSITE-ProRule" id="PRU00266"/>
    </source>
</evidence>
<evidence type="ECO:0000256" key="4">
    <source>
        <dbReference type="ARBA" id="ARBA00022434"/>
    </source>
</evidence>
<dbReference type="PANTHER" id="PTHR10910:SF62">
    <property type="entry name" value="AT07585P-RELATED"/>
    <property type="match status" value="1"/>
</dbReference>
<keyword evidence="5" id="KW-0813">Transport</keyword>
<keyword evidence="19" id="KW-1185">Reference proteome</keyword>
<evidence type="ECO:0000256" key="6">
    <source>
        <dbReference type="ARBA" id="ARBA00022496"/>
    </source>
</evidence>